<gene>
    <name evidence="1" type="ordered locus">Gura_3958</name>
</gene>
<reference evidence="1 2" key="1">
    <citation type="submission" date="2007-05" db="EMBL/GenBank/DDBJ databases">
        <title>Complete sequence of Geobacter uraniireducens Rf4.</title>
        <authorList>
            <consortium name="US DOE Joint Genome Institute"/>
            <person name="Copeland A."/>
            <person name="Lucas S."/>
            <person name="Lapidus A."/>
            <person name="Barry K."/>
            <person name="Detter J.C."/>
            <person name="Glavina del Rio T."/>
            <person name="Hammon N."/>
            <person name="Israni S."/>
            <person name="Dalin E."/>
            <person name="Tice H."/>
            <person name="Pitluck S."/>
            <person name="Chertkov O."/>
            <person name="Brettin T."/>
            <person name="Bruce D."/>
            <person name="Han C."/>
            <person name="Schmutz J."/>
            <person name="Larimer F."/>
            <person name="Land M."/>
            <person name="Hauser L."/>
            <person name="Kyrpides N."/>
            <person name="Mikhailova N."/>
            <person name="Shelobolina E."/>
            <person name="Aklujkar M."/>
            <person name="Lovley D."/>
            <person name="Richardson P."/>
        </authorList>
    </citation>
    <scope>NUCLEOTIDE SEQUENCE [LARGE SCALE GENOMIC DNA]</scope>
    <source>
        <strain evidence="1 2">Rf4</strain>
    </source>
</reference>
<organism evidence="1 2">
    <name type="scientific">Geotalea uraniireducens (strain Rf4)</name>
    <name type="common">Geobacter uraniireducens</name>
    <dbReference type="NCBI Taxonomy" id="351605"/>
    <lineage>
        <taxon>Bacteria</taxon>
        <taxon>Pseudomonadati</taxon>
        <taxon>Thermodesulfobacteriota</taxon>
        <taxon>Desulfuromonadia</taxon>
        <taxon>Geobacterales</taxon>
        <taxon>Geobacteraceae</taxon>
        <taxon>Geotalea</taxon>
    </lineage>
</organism>
<dbReference type="HOGENOM" id="CLU_1649721_0_0_7"/>
<keyword evidence="2" id="KW-1185">Reference proteome</keyword>
<evidence type="ECO:0000313" key="1">
    <source>
        <dbReference type="EMBL" id="ABQ28104.1"/>
    </source>
</evidence>
<dbReference type="STRING" id="351605.Gura_3958"/>
<protein>
    <submittedName>
        <fullName evidence="1">Uncharacterized protein</fullName>
    </submittedName>
</protein>
<dbReference type="RefSeq" id="WP_011940741.1">
    <property type="nucleotide sequence ID" value="NC_009483.1"/>
</dbReference>
<sequence>MPVELIFDNRAQGNRVCPNTRPLWRLRYRLEQAGRALYCGVDRFTSLFGYTLKRVEGGGDAPERPVDLVEGLVYLLGLDVSRMVREAQGVVVTGRDRRQQSVAVFFRDCAAPDSADWLKAKLAEYPAERVLTNDPASLTFEGCDRFEAIETVFAGQFGRV</sequence>
<evidence type="ECO:0000313" key="2">
    <source>
        <dbReference type="Proteomes" id="UP000006695"/>
    </source>
</evidence>
<proteinExistence type="predicted"/>
<dbReference type="Proteomes" id="UP000006695">
    <property type="component" value="Chromosome"/>
</dbReference>
<name>A5G8I6_GEOUR</name>
<dbReference type="AlphaFoldDB" id="A5G8I6"/>
<accession>A5G8I6</accession>
<dbReference type="EMBL" id="CP000698">
    <property type="protein sequence ID" value="ABQ28104.1"/>
    <property type="molecule type" value="Genomic_DNA"/>
</dbReference>
<dbReference type="KEGG" id="gur:Gura_3958"/>